<dbReference type="AlphaFoldDB" id="A0A0G3BH99"/>
<dbReference type="Proteomes" id="UP000035352">
    <property type="component" value="Chromosome"/>
</dbReference>
<gene>
    <name evidence="2" type="ORF">AAW51_0652</name>
</gene>
<reference evidence="2 3" key="1">
    <citation type="submission" date="2015-05" db="EMBL/GenBank/DDBJ databases">
        <authorList>
            <person name="Tang B."/>
            <person name="Yu Y."/>
        </authorList>
    </citation>
    <scope>NUCLEOTIDE SEQUENCE [LARGE SCALE GENOMIC DNA]</scope>
    <source>
        <strain evidence="2 3">DSM 7029</strain>
    </source>
</reference>
<evidence type="ECO:0000313" key="3">
    <source>
        <dbReference type="Proteomes" id="UP000035352"/>
    </source>
</evidence>
<evidence type="ECO:0000313" key="2">
    <source>
        <dbReference type="EMBL" id="AKJ27343.1"/>
    </source>
</evidence>
<dbReference type="Pfam" id="PF20254">
    <property type="entry name" value="DMFA2_C"/>
    <property type="match status" value="1"/>
</dbReference>
<dbReference type="EMBL" id="CP011371">
    <property type="protein sequence ID" value="AKJ27343.1"/>
    <property type="molecule type" value="Genomic_DNA"/>
</dbReference>
<dbReference type="RefSeq" id="WP_047193465.1">
    <property type="nucleotide sequence ID" value="NZ_CP011371.1"/>
</dbReference>
<feature type="domain" description="N,N-dimethylformamidase beta subunit-like C-terminal" evidence="1">
    <location>
        <begin position="32"/>
        <end position="430"/>
    </location>
</feature>
<dbReference type="OrthoDB" id="505641at2"/>
<sequence length="463" mass="50852">MIRGYPGQPSLAPGEPLVLHVATDAPRFRVCVYRWGDGFVPVWQSDWQPGASASPEGPASDWHWPAYRFDLPHDWPSAVYVAHLQEPEAVAFQGLCEPASALFVVRGRGRAGLLYKIPLATYHAYNCTGGGCFYVDPVRSVEPPGSKVSLRRPGGGIGGDTWGALDHYDLGSPRQTFAHWDALFIQWLLRRGYQPEFCCDLDLHHDARLCDRYRLMVSVGHDEYWSEPTRDHVEAYVARGGNVAFFGANLCWWRVHLVDDGGALVCHQGGPRGALDHWWSNTGAGRPEDSLTGVSYRHGGGWWDGPRHGDGYRVQQPDHWVFEGTQLRRGERFGHDTAPPLVGYECDGAPLSHIDPETGVAVLAEDAHRTGTPPGFQLLAAAPLGPEWQELPPREGLAAREGVHAATMGVFSPGGTVFTVGTTDWAQVLASGQDARVERITRNVLDQLLADTEAPARRLAARP</sequence>
<organism evidence="2 3">
    <name type="scientific">Caldimonas brevitalea</name>
    <dbReference type="NCBI Taxonomy" id="413882"/>
    <lineage>
        <taxon>Bacteria</taxon>
        <taxon>Pseudomonadati</taxon>
        <taxon>Pseudomonadota</taxon>
        <taxon>Betaproteobacteria</taxon>
        <taxon>Burkholderiales</taxon>
        <taxon>Sphaerotilaceae</taxon>
        <taxon>Caldimonas</taxon>
    </lineage>
</organism>
<accession>A0A0G3BH99</accession>
<dbReference type="InterPro" id="IPR046540">
    <property type="entry name" value="DMFA2_C"/>
</dbReference>
<name>A0A0G3BH99_9BURK</name>
<dbReference type="PATRIC" id="fig|413882.6.peg.689"/>
<dbReference type="STRING" id="413882.AAW51_0652"/>
<proteinExistence type="predicted"/>
<protein>
    <recommendedName>
        <fullName evidence="1">N,N-dimethylformamidase beta subunit-like C-terminal domain-containing protein</fullName>
    </recommendedName>
</protein>
<evidence type="ECO:0000259" key="1">
    <source>
        <dbReference type="Pfam" id="PF20254"/>
    </source>
</evidence>
<keyword evidence="3" id="KW-1185">Reference proteome</keyword>
<dbReference type="KEGG" id="pbh:AAW51_0652"/>